<dbReference type="EMBL" id="MN035131">
    <property type="protein sequence ID" value="QDH89941.1"/>
    <property type="molecule type" value="Genomic_DNA"/>
</dbReference>
<sequence length="183" mass="19795">MSSENVAASAHAMGSHFEFEHAMTFMPGEKRWSKKVSTVPIVTTLKQMYTSVELVSLEVDVVQLALIGTAKTQLYLNGACFVGLIPTAKDTDADTGTNNTTVLSVPKKHAIQLSSQEQTTRTFKLDLKGYELDLAQDPRRGQGPVFWIGNTGIGVFEGAPATLAIMAVVWRGKLSCSGTSTLW</sequence>
<protein>
    <submittedName>
        <fullName evidence="1">Uncharacterized protein</fullName>
    </submittedName>
</protein>
<evidence type="ECO:0000313" key="1">
    <source>
        <dbReference type="EMBL" id="QDH89941.1"/>
    </source>
</evidence>
<reference evidence="1" key="1">
    <citation type="submission" date="2019-05" db="EMBL/GenBank/DDBJ databases">
        <title>Metatranscriptomic reconstruction reveals RNA viruses with the potential to shape carbon cycling in soil.</title>
        <authorList>
            <person name="Starr E.P."/>
            <person name="Nuccio E."/>
            <person name="Pett-Ridge J."/>
            <person name="Banfield J.F."/>
            <person name="Firestone M.K."/>
        </authorList>
    </citation>
    <scope>NUCLEOTIDE SEQUENCE</scope>
    <source>
        <strain evidence="1">H3_Rhizo_Litter_14_scaffold_102</strain>
    </source>
</reference>
<proteinExistence type="predicted"/>
<name>A0A514D8J8_9VIRU</name>
<organism evidence="1">
    <name type="scientific">Riboviria sp</name>
    <dbReference type="NCBI Taxonomy" id="2585031"/>
    <lineage>
        <taxon>Viruses</taxon>
        <taxon>Riboviria</taxon>
    </lineage>
</organism>
<gene>
    <name evidence="1" type="ORF">H3RhizoLitter14102_000002</name>
</gene>
<accession>A0A514D8J8</accession>